<evidence type="ECO:0008006" key="4">
    <source>
        <dbReference type="Google" id="ProtNLM"/>
    </source>
</evidence>
<evidence type="ECO:0000313" key="2">
    <source>
        <dbReference type="EMBL" id="KQB86529.1"/>
    </source>
</evidence>
<proteinExistence type="predicted"/>
<keyword evidence="3" id="KW-1185">Reference proteome</keyword>
<keyword evidence="1" id="KW-1133">Transmembrane helix</keyword>
<keyword evidence="1" id="KW-0472">Membrane</keyword>
<protein>
    <recommendedName>
        <fullName evidence="4">DUF4190 domain-containing protein</fullName>
    </recommendedName>
</protein>
<dbReference type="EMBL" id="LKEV01000002">
    <property type="protein sequence ID" value="KQB86529.1"/>
    <property type="molecule type" value="Genomic_DNA"/>
</dbReference>
<dbReference type="AlphaFoldDB" id="A0A0Q1AIK2"/>
<comment type="caution">
    <text evidence="2">The sequence shown here is derived from an EMBL/GenBank/DDBJ whole genome shotgun (WGS) entry which is preliminary data.</text>
</comment>
<feature type="transmembrane region" description="Helical" evidence="1">
    <location>
        <begin position="107"/>
        <end position="132"/>
    </location>
</feature>
<sequence>MSGSQNPYENKQTEEHDPPLVAVPMEVDQSAAFAEPTPQAPVNPEEAWTVDAQERNKVAPWALGIGIASAALLLTLVLPIIVGLVGIVVGIIAVVKAKKNPTEGRRMGMSVVGLVLSVISFLISLVFVVGVAQSADEIQACVNTYPEGSAEQEQCIADNISVPFFS</sequence>
<evidence type="ECO:0000313" key="3">
    <source>
        <dbReference type="Proteomes" id="UP000050488"/>
    </source>
</evidence>
<reference evidence="2 3" key="1">
    <citation type="submission" date="2015-10" db="EMBL/GenBank/DDBJ databases">
        <title>Corynebacteirum lowii and Corynebacterium oculi species nova, derived from human clinical disease and and emended description of Corynebacterium mastiditis.</title>
        <authorList>
            <person name="Bernard K."/>
            <person name="Pacheco A.L."/>
            <person name="Mcdougall C."/>
            <person name="Burtx T."/>
            <person name="Weibe D."/>
            <person name="Tyler S."/>
            <person name="Olson A.B."/>
            <person name="Cnockaert M."/>
            <person name="Eguchi H."/>
            <person name="Kuwahara T."/>
            <person name="Nakayama-Imaohji H."/>
            <person name="Boudewijins M."/>
            <person name="Van Hoecke F."/>
            <person name="Bernier A.-M."/>
            <person name="Vandamme P."/>
        </authorList>
    </citation>
    <scope>NUCLEOTIDE SEQUENCE [LARGE SCALE GENOMIC DNA]</scope>
    <source>
        <strain evidence="2 3">NML 130206</strain>
    </source>
</reference>
<name>A0A0Q1AIK2_9CORY</name>
<dbReference type="Proteomes" id="UP000050488">
    <property type="component" value="Unassembled WGS sequence"/>
</dbReference>
<evidence type="ECO:0000256" key="1">
    <source>
        <dbReference type="SAM" id="Phobius"/>
    </source>
</evidence>
<gene>
    <name evidence="2" type="ORF">Clow_00737</name>
</gene>
<keyword evidence="1" id="KW-0812">Transmembrane</keyword>
<feature type="transmembrane region" description="Helical" evidence="1">
    <location>
        <begin position="62"/>
        <end position="95"/>
    </location>
</feature>
<dbReference type="PATRIC" id="fig|1544413.3.peg.737"/>
<dbReference type="STRING" id="1544413.Clow_00737"/>
<dbReference type="RefSeq" id="WP_055176461.1">
    <property type="nucleotide sequence ID" value="NZ_JAUSQY010000001.1"/>
</dbReference>
<accession>A0A0Q1AIK2</accession>
<organism evidence="2 3">
    <name type="scientific">Corynebacterium lowii</name>
    <dbReference type="NCBI Taxonomy" id="1544413"/>
    <lineage>
        <taxon>Bacteria</taxon>
        <taxon>Bacillati</taxon>
        <taxon>Actinomycetota</taxon>
        <taxon>Actinomycetes</taxon>
        <taxon>Mycobacteriales</taxon>
        <taxon>Corynebacteriaceae</taxon>
        <taxon>Corynebacterium</taxon>
    </lineage>
</organism>